<evidence type="ECO:0000256" key="4">
    <source>
        <dbReference type="ARBA" id="ARBA00044911"/>
    </source>
</evidence>
<dbReference type="eggNOG" id="KOG1535">
    <property type="taxonomic scope" value="Eukaryota"/>
</dbReference>
<name>A0A067R854_ZOONE</name>
<proteinExistence type="inferred from homology"/>
<evidence type="ECO:0000256" key="5">
    <source>
        <dbReference type="ARBA" id="ARBA00044973"/>
    </source>
</evidence>
<keyword evidence="2" id="KW-0479">Metal-binding</keyword>
<evidence type="ECO:0000256" key="1">
    <source>
        <dbReference type="ARBA" id="ARBA00010211"/>
    </source>
</evidence>
<dbReference type="AlphaFoldDB" id="A0A067R854"/>
<sequence length="152" mass="16598">EVELGVIIGQRCKNIPESQSLQYVGGYCLALDLTEVRLMKEIRENGLPWTFGKGFDTACPVSRFLHCEEIQNPNNVRIWCKVNGELRQNETTSDMVFPIASLISHISQYMSLEPGDLILTGSPAGVGPIGPSDVMEAGIGEDISMTFPVVAV</sequence>
<dbReference type="Gene3D" id="3.90.850.10">
    <property type="entry name" value="Fumarylacetoacetase-like, C-terminal domain"/>
    <property type="match status" value="1"/>
</dbReference>
<dbReference type="InParanoid" id="A0A067R854"/>
<feature type="domain" description="Fumarylacetoacetase-like C-terminal" evidence="6">
    <location>
        <begin position="1"/>
        <end position="139"/>
    </location>
</feature>
<organism evidence="7 8">
    <name type="scientific">Zootermopsis nevadensis</name>
    <name type="common">Dampwood termite</name>
    <dbReference type="NCBI Taxonomy" id="136037"/>
    <lineage>
        <taxon>Eukaryota</taxon>
        <taxon>Metazoa</taxon>
        <taxon>Ecdysozoa</taxon>
        <taxon>Arthropoda</taxon>
        <taxon>Hexapoda</taxon>
        <taxon>Insecta</taxon>
        <taxon>Pterygota</taxon>
        <taxon>Neoptera</taxon>
        <taxon>Polyneoptera</taxon>
        <taxon>Dictyoptera</taxon>
        <taxon>Blattodea</taxon>
        <taxon>Blattoidea</taxon>
        <taxon>Termitoidae</taxon>
        <taxon>Termopsidae</taxon>
        <taxon>Zootermopsis</taxon>
    </lineage>
</organism>
<evidence type="ECO:0000313" key="8">
    <source>
        <dbReference type="Proteomes" id="UP000027135"/>
    </source>
</evidence>
<evidence type="ECO:0000259" key="6">
    <source>
        <dbReference type="Pfam" id="PF01557"/>
    </source>
</evidence>
<dbReference type="FunCoup" id="A0A067R854">
    <property type="interactions" value="1456"/>
</dbReference>
<dbReference type="PANTHER" id="PTHR11820">
    <property type="entry name" value="ACYLPYRUVASE"/>
    <property type="match status" value="1"/>
</dbReference>
<dbReference type="OMA" id="HYEMEFV"/>
<comment type="similarity">
    <text evidence="1">Belongs to the FAH family.</text>
</comment>
<keyword evidence="8" id="KW-1185">Reference proteome</keyword>
<protein>
    <recommendedName>
        <fullName evidence="5">oxaloacetate tautomerase</fullName>
        <ecNumber evidence="5">5.3.2.2</ecNumber>
    </recommendedName>
    <alternativeName>
        <fullName evidence="3">Fumarylacetoacetate hydrolase domain-containing protein 1</fullName>
    </alternativeName>
</protein>
<dbReference type="GO" id="GO:0018773">
    <property type="term" value="F:acetylpyruvate hydrolase activity"/>
    <property type="evidence" value="ECO:0007669"/>
    <property type="project" value="TreeGrafter"/>
</dbReference>
<comment type="catalytic activity">
    <reaction evidence="4">
        <text>oxaloacetate = enol-oxaloacetate</text>
        <dbReference type="Rhea" id="RHEA:16021"/>
        <dbReference type="ChEBI" id="CHEBI:16452"/>
        <dbReference type="ChEBI" id="CHEBI:17479"/>
        <dbReference type="EC" id="5.3.2.2"/>
    </reaction>
    <physiologicalReaction direction="right-to-left" evidence="4">
        <dbReference type="Rhea" id="RHEA:16023"/>
    </physiologicalReaction>
</comment>
<dbReference type="Proteomes" id="UP000027135">
    <property type="component" value="Unassembled WGS sequence"/>
</dbReference>
<dbReference type="GO" id="GO:0050163">
    <property type="term" value="F:oxaloacetate tautomerase activity"/>
    <property type="evidence" value="ECO:0007669"/>
    <property type="project" value="UniProtKB-EC"/>
</dbReference>
<dbReference type="EC" id="5.3.2.2" evidence="5"/>
<gene>
    <name evidence="7" type="ORF">L798_05759</name>
</gene>
<evidence type="ECO:0000256" key="3">
    <source>
        <dbReference type="ARBA" id="ARBA00042340"/>
    </source>
</evidence>
<evidence type="ECO:0000256" key="2">
    <source>
        <dbReference type="ARBA" id="ARBA00022723"/>
    </source>
</evidence>
<dbReference type="PANTHER" id="PTHR11820:SF7">
    <property type="entry name" value="ACYLPYRUVASE FAHD1, MITOCHONDRIAL"/>
    <property type="match status" value="1"/>
</dbReference>
<reference evidence="7 8" key="1">
    <citation type="journal article" date="2014" name="Nat. Commun.">
        <title>Molecular traces of alternative social organization in a termite genome.</title>
        <authorList>
            <person name="Terrapon N."/>
            <person name="Li C."/>
            <person name="Robertson H.M."/>
            <person name="Ji L."/>
            <person name="Meng X."/>
            <person name="Booth W."/>
            <person name="Chen Z."/>
            <person name="Childers C.P."/>
            <person name="Glastad K.M."/>
            <person name="Gokhale K."/>
            <person name="Gowin J."/>
            <person name="Gronenberg W."/>
            <person name="Hermansen R.A."/>
            <person name="Hu H."/>
            <person name="Hunt B.G."/>
            <person name="Huylmans A.K."/>
            <person name="Khalil S.M."/>
            <person name="Mitchell R.D."/>
            <person name="Munoz-Torres M.C."/>
            <person name="Mustard J.A."/>
            <person name="Pan H."/>
            <person name="Reese J.T."/>
            <person name="Scharf M.E."/>
            <person name="Sun F."/>
            <person name="Vogel H."/>
            <person name="Xiao J."/>
            <person name="Yang W."/>
            <person name="Yang Z."/>
            <person name="Yang Z."/>
            <person name="Zhou J."/>
            <person name="Zhu J."/>
            <person name="Brent C.S."/>
            <person name="Elsik C.G."/>
            <person name="Goodisman M.A."/>
            <person name="Liberles D.A."/>
            <person name="Roe R.M."/>
            <person name="Vargo E.L."/>
            <person name="Vilcinskas A."/>
            <person name="Wang J."/>
            <person name="Bornberg-Bauer E."/>
            <person name="Korb J."/>
            <person name="Zhang G."/>
            <person name="Liebig J."/>
        </authorList>
    </citation>
    <scope>NUCLEOTIDE SEQUENCE [LARGE SCALE GENOMIC DNA]</scope>
    <source>
        <tissue evidence="7">Whole organism</tissue>
    </source>
</reference>
<dbReference type="EMBL" id="KK852636">
    <property type="protein sequence ID" value="KDR19728.1"/>
    <property type="molecule type" value="Genomic_DNA"/>
</dbReference>
<dbReference type="GO" id="GO:0005739">
    <property type="term" value="C:mitochondrion"/>
    <property type="evidence" value="ECO:0007669"/>
    <property type="project" value="TreeGrafter"/>
</dbReference>
<dbReference type="STRING" id="136037.A0A067R854"/>
<dbReference type="InterPro" id="IPR036663">
    <property type="entry name" value="Fumarylacetoacetase_C_sf"/>
</dbReference>
<dbReference type="SUPFAM" id="SSF56529">
    <property type="entry name" value="FAH"/>
    <property type="match status" value="1"/>
</dbReference>
<dbReference type="GO" id="GO:0046872">
    <property type="term" value="F:metal ion binding"/>
    <property type="evidence" value="ECO:0007669"/>
    <property type="project" value="UniProtKB-KW"/>
</dbReference>
<dbReference type="Pfam" id="PF01557">
    <property type="entry name" value="FAA_hydrolase"/>
    <property type="match status" value="1"/>
</dbReference>
<evidence type="ECO:0000313" key="7">
    <source>
        <dbReference type="EMBL" id="KDR19728.1"/>
    </source>
</evidence>
<feature type="non-terminal residue" evidence="7">
    <location>
        <position position="1"/>
    </location>
</feature>
<dbReference type="InterPro" id="IPR011234">
    <property type="entry name" value="Fumarylacetoacetase-like_C"/>
</dbReference>
<accession>A0A067R854</accession>